<dbReference type="Proteomes" id="UP000324800">
    <property type="component" value="Unassembled WGS sequence"/>
</dbReference>
<dbReference type="SUPFAM" id="SSF56672">
    <property type="entry name" value="DNA/RNA polymerases"/>
    <property type="match status" value="1"/>
</dbReference>
<dbReference type="InterPro" id="IPR052055">
    <property type="entry name" value="Hepadnavirus_pol/RT"/>
</dbReference>
<dbReference type="PANTHER" id="PTHR33050:SF7">
    <property type="entry name" value="RIBONUCLEASE H"/>
    <property type="match status" value="1"/>
</dbReference>
<dbReference type="PANTHER" id="PTHR33050">
    <property type="entry name" value="REVERSE TRANSCRIPTASE DOMAIN-CONTAINING PROTEIN"/>
    <property type="match status" value="1"/>
</dbReference>
<gene>
    <name evidence="2" type="ORF">EZS28_044478</name>
</gene>
<reference evidence="2 3" key="1">
    <citation type="submission" date="2019-03" db="EMBL/GenBank/DDBJ databases">
        <title>Single cell metagenomics reveals metabolic interactions within the superorganism composed of flagellate Streblomastix strix and complex community of Bacteroidetes bacteria on its surface.</title>
        <authorList>
            <person name="Treitli S.C."/>
            <person name="Kolisko M."/>
            <person name="Husnik F."/>
            <person name="Keeling P."/>
            <person name="Hampl V."/>
        </authorList>
    </citation>
    <scope>NUCLEOTIDE SEQUENCE [LARGE SCALE GENOMIC DNA]</scope>
    <source>
        <strain evidence="2">ST1C</strain>
    </source>
</reference>
<dbReference type="Gene3D" id="3.30.70.270">
    <property type="match status" value="1"/>
</dbReference>
<accession>A0A5J4TN85</accession>
<protein>
    <recommendedName>
        <fullName evidence="1">Reverse transcriptase domain-containing protein</fullName>
    </recommendedName>
</protein>
<sequence length="156" mass="18590">MAESRFPDQETQWNLEKDSRCQLTEQRERETQFKINGLEEVQHLANQEDYANYLDLKSKFRHTTVSPNSIPYLVFNLKNYNYAYKAIPLGAKHSPIFFEEVIESILKQIKLYSQIKILKYCDYILLVHDNDQIFYTQTIEITKILEIFGWAISKEK</sequence>
<evidence type="ECO:0000313" key="2">
    <source>
        <dbReference type="EMBL" id="KAA6359996.1"/>
    </source>
</evidence>
<comment type="caution">
    <text evidence="2">The sequence shown here is derived from an EMBL/GenBank/DDBJ whole genome shotgun (WGS) entry which is preliminary data.</text>
</comment>
<evidence type="ECO:0000313" key="3">
    <source>
        <dbReference type="Proteomes" id="UP000324800"/>
    </source>
</evidence>
<dbReference type="InterPro" id="IPR000477">
    <property type="entry name" value="RT_dom"/>
</dbReference>
<dbReference type="EMBL" id="SNRW01027576">
    <property type="protein sequence ID" value="KAA6359996.1"/>
    <property type="molecule type" value="Genomic_DNA"/>
</dbReference>
<name>A0A5J4TN85_9EUKA</name>
<feature type="domain" description="Reverse transcriptase" evidence="1">
    <location>
        <begin position="1"/>
        <end position="156"/>
    </location>
</feature>
<dbReference type="AlphaFoldDB" id="A0A5J4TN85"/>
<dbReference type="PROSITE" id="PS50878">
    <property type="entry name" value="RT_POL"/>
    <property type="match status" value="1"/>
</dbReference>
<proteinExistence type="predicted"/>
<evidence type="ECO:0000259" key="1">
    <source>
        <dbReference type="PROSITE" id="PS50878"/>
    </source>
</evidence>
<dbReference type="Pfam" id="PF00078">
    <property type="entry name" value="RVT_1"/>
    <property type="match status" value="1"/>
</dbReference>
<dbReference type="InterPro" id="IPR043502">
    <property type="entry name" value="DNA/RNA_pol_sf"/>
</dbReference>
<organism evidence="2 3">
    <name type="scientific">Streblomastix strix</name>
    <dbReference type="NCBI Taxonomy" id="222440"/>
    <lineage>
        <taxon>Eukaryota</taxon>
        <taxon>Metamonada</taxon>
        <taxon>Preaxostyla</taxon>
        <taxon>Oxymonadida</taxon>
        <taxon>Streblomastigidae</taxon>
        <taxon>Streblomastix</taxon>
    </lineage>
</organism>
<dbReference type="Gene3D" id="3.10.10.10">
    <property type="entry name" value="HIV Type 1 Reverse Transcriptase, subunit A, domain 1"/>
    <property type="match status" value="1"/>
</dbReference>
<dbReference type="InterPro" id="IPR043128">
    <property type="entry name" value="Rev_trsase/Diguanyl_cyclase"/>
</dbReference>